<sequence>MADQFGAAWAEGAADRVSRSEGRCVNAPVALSDSKRLLLEKMLRGRGESADKPAPVTPRGTGAAIPLSADQRQVWLHAIMAPDMPLYNESITIHRFGSFDRDAMARAVNEILRRHEAWRTAFVEQDGELVQRVREHSDLELPYDDVSDLPEAERDAAALKIGSDDAKRAIDLSEAPLFRARIVKLADDNHRLYFTLHHIIFDGVSIYRVVVPELAALYEAFAKGEPSPLPAPTLQYGDYAVWQQAHLASPPIRRQVDYWLKTLADAPPKLEIAGDRAKPARPTHAGSMETFLLSHDLTEALKRVARREGVTLYMVQLAAYHALLHRYSGEEDIVVGGVTDLRRRPELEQVVGYFLNTIALRAKPRGDVPFRDFLLEVRESVLGALGASEAPFDEVVRALDVKRDPGTHPLFNCLFSIEPPVEPFADGWDLTQMDVVVGGAKFDLYLELDERPDGMIGRFLYSTELYDPETIRRMIGHWLNILAAVAEDSNCLIRDLPLLGEAESRQLLVDWNATAATPAAAMLPDAVRAQAVARPDAVAIRFGDRSVSYRELDTRADAIAVALPSAGLGRGDLIGICLDRSPDMVAALIGVHRAGGAYLPLDPDFPAARLDYIVRDAGCAALLGDGRLADVLPGCPLPRILIDDISAEHGDVLAVKTDPGDLAYVLYTSGSTGNPKGVEISHGALMNLLESMRDRPGFGADDALLAVTTLSFDIAALELFLPLISGGELIIAPRSIAVDPRALAELIDTTKPSVMQATPATWRALIEAGWRGDPDLHILCGGEAFPRDLADALLARAGDVWNMYGPTETTIWSTIERVTPGDGPVPIGRPIANTHIHILDAYGNTAPIGVIGELFIGGAGVAEGYRHRPDLTAERFVETRAAPGMRLYRTGDLARYRADGTILCLGRVDSDEKIRGYRVAVEEIEGAFASHPAIAAAAVRSWPDASGERALAAYIVPHFDARPERADLRQHLALTLPDYMIPSHIETLGALPMTPNGKVDRKALPKPGSDAAAPVEGAQGETEKRLAAIWCDLLRVGDVGRDDSFFDLGGHSLLVARLLVRIEQQWGRRIGMAEFFRAAALRELAARIDAGGSADLAEFIPLQPEGDGMPLLWIDGGIAVRPLAEALGTDRPVLGLPLGPIIEPMLGPDLTFEAIAAAVVAVIRERQPRGPYLIGGWCTNGILAYEVARQLRAAGDEVPLLALGHSMSPVAFLAITPMAMRLSKARYHLKVWAQLSAGKRLSYAFDRARGVLEDVGIAEVVTDNAEYRRNIEALEQAAYRYTPGGYDGAVALFQPAERLDVLDSRPGWAAHVTGPLETYDIPGSHGTMVDLPHVAVYAARLRAAIDWALADRPAALAA</sequence>
<dbReference type="Gene3D" id="2.30.38.10">
    <property type="entry name" value="Luciferase, Domain 3"/>
    <property type="match status" value="1"/>
</dbReference>
<dbReference type="GO" id="GO:0005829">
    <property type="term" value="C:cytosol"/>
    <property type="evidence" value="ECO:0007669"/>
    <property type="project" value="TreeGrafter"/>
</dbReference>
<dbReference type="InterPro" id="IPR020845">
    <property type="entry name" value="AMP-binding_CS"/>
</dbReference>
<dbReference type="InterPro" id="IPR029058">
    <property type="entry name" value="AB_hydrolase_fold"/>
</dbReference>
<dbReference type="OrthoDB" id="9778690at2"/>
<dbReference type="InterPro" id="IPR045851">
    <property type="entry name" value="AMP-bd_C_sf"/>
</dbReference>
<dbReference type="Pfam" id="PF00668">
    <property type="entry name" value="Condensation"/>
    <property type="match status" value="1"/>
</dbReference>
<dbReference type="Gene3D" id="3.30.559.10">
    <property type="entry name" value="Chloramphenicol acetyltransferase-like domain"/>
    <property type="match status" value="1"/>
</dbReference>
<evidence type="ECO:0000313" key="5">
    <source>
        <dbReference type="EMBL" id="TPG09656.1"/>
    </source>
</evidence>
<dbReference type="GO" id="GO:0044550">
    <property type="term" value="P:secondary metabolite biosynthetic process"/>
    <property type="evidence" value="ECO:0007669"/>
    <property type="project" value="TreeGrafter"/>
</dbReference>
<keyword evidence="3" id="KW-0597">Phosphoprotein</keyword>
<dbReference type="Gene3D" id="3.30.559.30">
    <property type="entry name" value="Nonribosomal peptide synthetase, condensation domain"/>
    <property type="match status" value="1"/>
</dbReference>
<dbReference type="Pfam" id="PF00501">
    <property type="entry name" value="AMP-binding"/>
    <property type="match status" value="1"/>
</dbReference>
<evidence type="ECO:0000313" key="6">
    <source>
        <dbReference type="Proteomes" id="UP000318413"/>
    </source>
</evidence>
<dbReference type="Gene3D" id="1.10.1200.10">
    <property type="entry name" value="ACP-like"/>
    <property type="match status" value="1"/>
</dbReference>
<dbReference type="InterPro" id="IPR036736">
    <property type="entry name" value="ACP-like_sf"/>
</dbReference>
<dbReference type="Pfam" id="PF00975">
    <property type="entry name" value="Thioesterase"/>
    <property type="match status" value="1"/>
</dbReference>
<comment type="caution">
    <text evidence="5">The sequence shown here is derived from an EMBL/GenBank/DDBJ whole genome shotgun (WGS) entry which is preliminary data.</text>
</comment>
<evidence type="ECO:0000256" key="3">
    <source>
        <dbReference type="ARBA" id="ARBA00022553"/>
    </source>
</evidence>
<dbReference type="Gene3D" id="3.40.50.980">
    <property type="match status" value="2"/>
</dbReference>
<feature type="domain" description="Carrier" evidence="4">
    <location>
        <begin position="1017"/>
        <end position="1092"/>
    </location>
</feature>
<dbReference type="InterPro" id="IPR001031">
    <property type="entry name" value="Thioesterase"/>
</dbReference>
<dbReference type="FunFam" id="3.40.50.12780:FF:000012">
    <property type="entry name" value="Non-ribosomal peptide synthetase"/>
    <property type="match status" value="1"/>
</dbReference>
<keyword evidence="2" id="KW-0596">Phosphopantetheine</keyword>
<dbReference type="CDD" id="cd19531">
    <property type="entry name" value="LCL_NRPS-like"/>
    <property type="match status" value="1"/>
</dbReference>
<dbReference type="EMBL" id="RCZK01000014">
    <property type="protein sequence ID" value="TPG09656.1"/>
    <property type="molecule type" value="Genomic_DNA"/>
</dbReference>
<gene>
    <name evidence="5" type="ORF">EAH84_13825</name>
</gene>
<dbReference type="InterPro" id="IPR010071">
    <property type="entry name" value="AA_adenyl_dom"/>
</dbReference>
<dbReference type="Pfam" id="PF13193">
    <property type="entry name" value="AMP-binding_C"/>
    <property type="match status" value="1"/>
</dbReference>
<dbReference type="SUPFAM" id="SSF53474">
    <property type="entry name" value="alpha/beta-Hydrolases"/>
    <property type="match status" value="1"/>
</dbReference>
<dbReference type="InterPro" id="IPR020806">
    <property type="entry name" value="PKS_PP-bd"/>
</dbReference>
<dbReference type="Proteomes" id="UP000318413">
    <property type="component" value="Unassembled WGS sequence"/>
</dbReference>
<dbReference type="GO" id="GO:0031177">
    <property type="term" value="F:phosphopantetheine binding"/>
    <property type="evidence" value="ECO:0007669"/>
    <property type="project" value="InterPro"/>
</dbReference>
<dbReference type="GO" id="GO:0043041">
    <property type="term" value="P:amino acid activation for nonribosomal peptide biosynthetic process"/>
    <property type="evidence" value="ECO:0007669"/>
    <property type="project" value="TreeGrafter"/>
</dbReference>
<dbReference type="InterPro" id="IPR006162">
    <property type="entry name" value="Ppantetheine_attach_site"/>
</dbReference>
<dbReference type="SMART" id="SM00823">
    <property type="entry name" value="PKS_PP"/>
    <property type="match status" value="1"/>
</dbReference>
<dbReference type="FunFam" id="3.40.50.980:FF:000001">
    <property type="entry name" value="Non-ribosomal peptide synthetase"/>
    <property type="match status" value="1"/>
</dbReference>
<organism evidence="5 6">
    <name type="scientific">Sphingomonas oligophenolica</name>
    <dbReference type="NCBI Taxonomy" id="301154"/>
    <lineage>
        <taxon>Bacteria</taxon>
        <taxon>Pseudomonadati</taxon>
        <taxon>Pseudomonadota</taxon>
        <taxon>Alphaproteobacteria</taxon>
        <taxon>Sphingomonadales</taxon>
        <taxon>Sphingomonadaceae</taxon>
        <taxon>Sphingomonas</taxon>
    </lineage>
</organism>
<dbReference type="Gene3D" id="3.40.50.1820">
    <property type="entry name" value="alpha/beta hydrolase"/>
    <property type="match status" value="1"/>
</dbReference>
<dbReference type="PROSITE" id="PS00012">
    <property type="entry name" value="PHOSPHOPANTETHEINE"/>
    <property type="match status" value="1"/>
</dbReference>
<proteinExistence type="predicted"/>
<dbReference type="PROSITE" id="PS50075">
    <property type="entry name" value="CARRIER"/>
    <property type="match status" value="1"/>
</dbReference>
<comment type="cofactor">
    <cofactor evidence="1">
        <name>pantetheine 4'-phosphate</name>
        <dbReference type="ChEBI" id="CHEBI:47942"/>
    </cofactor>
</comment>
<reference evidence="5 6" key="1">
    <citation type="journal article" date="2019" name="Environ. Microbiol.">
        <title>Species interactions and distinct microbial communities in high Arctic permafrost affected cryosols are associated with the CH4 and CO2 gas fluxes.</title>
        <authorList>
            <person name="Altshuler I."/>
            <person name="Hamel J."/>
            <person name="Turney S."/>
            <person name="Magnuson E."/>
            <person name="Levesque R."/>
            <person name="Greer C."/>
            <person name="Whyte L.G."/>
        </authorList>
    </citation>
    <scope>NUCLEOTIDE SEQUENCE [LARGE SCALE GENOMIC DNA]</scope>
    <source>
        <strain evidence="5 6">S5.1</strain>
    </source>
</reference>
<dbReference type="SUPFAM" id="SSF56801">
    <property type="entry name" value="Acetyl-CoA synthetase-like"/>
    <property type="match status" value="1"/>
</dbReference>
<dbReference type="NCBIfam" id="TIGR01733">
    <property type="entry name" value="AA-adenyl-dom"/>
    <property type="match status" value="1"/>
</dbReference>
<dbReference type="CDD" id="cd12116">
    <property type="entry name" value="A_NRPS_Ta1_like"/>
    <property type="match status" value="1"/>
</dbReference>
<evidence type="ECO:0000256" key="1">
    <source>
        <dbReference type="ARBA" id="ARBA00001957"/>
    </source>
</evidence>
<dbReference type="InterPro" id="IPR025110">
    <property type="entry name" value="AMP-bd_C"/>
</dbReference>
<evidence type="ECO:0000259" key="4">
    <source>
        <dbReference type="PROSITE" id="PS50075"/>
    </source>
</evidence>
<evidence type="ECO:0000256" key="2">
    <source>
        <dbReference type="ARBA" id="ARBA00022450"/>
    </source>
</evidence>
<dbReference type="PANTHER" id="PTHR45527">
    <property type="entry name" value="NONRIBOSOMAL PEPTIDE SYNTHETASE"/>
    <property type="match status" value="1"/>
</dbReference>
<accession>A0A502CCZ2</accession>
<name>A0A502CCZ2_9SPHN</name>
<dbReference type="SUPFAM" id="SSF47336">
    <property type="entry name" value="ACP-like"/>
    <property type="match status" value="1"/>
</dbReference>
<dbReference type="Gene3D" id="3.30.300.30">
    <property type="match status" value="1"/>
</dbReference>
<dbReference type="SUPFAM" id="SSF52777">
    <property type="entry name" value="CoA-dependent acyltransferases"/>
    <property type="match status" value="2"/>
</dbReference>
<dbReference type="InterPro" id="IPR000873">
    <property type="entry name" value="AMP-dep_synth/lig_dom"/>
</dbReference>
<dbReference type="InterPro" id="IPR001242">
    <property type="entry name" value="Condensation_dom"/>
</dbReference>
<dbReference type="InterPro" id="IPR023213">
    <property type="entry name" value="CAT-like_dom_sf"/>
</dbReference>
<keyword evidence="6" id="KW-1185">Reference proteome</keyword>
<protein>
    <submittedName>
        <fullName evidence="5">Amino acid adenylation domain-containing protein</fullName>
    </submittedName>
</protein>
<dbReference type="Pfam" id="PF00550">
    <property type="entry name" value="PP-binding"/>
    <property type="match status" value="1"/>
</dbReference>
<dbReference type="PANTHER" id="PTHR45527:SF1">
    <property type="entry name" value="FATTY ACID SYNTHASE"/>
    <property type="match status" value="1"/>
</dbReference>
<dbReference type="PROSITE" id="PS00455">
    <property type="entry name" value="AMP_BINDING"/>
    <property type="match status" value="1"/>
</dbReference>
<dbReference type="GO" id="GO:0003824">
    <property type="term" value="F:catalytic activity"/>
    <property type="evidence" value="ECO:0007669"/>
    <property type="project" value="InterPro"/>
</dbReference>
<dbReference type="InterPro" id="IPR009081">
    <property type="entry name" value="PP-bd_ACP"/>
</dbReference>